<dbReference type="InterPro" id="IPR035986">
    <property type="entry name" value="PKD_dom_sf"/>
</dbReference>
<protein>
    <recommendedName>
        <fullName evidence="1">PKD domain-containing protein</fullName>
    </recommendedName>
</protein>
<dbReference type="InterPro" id="IPR013783">
    <property type="entry name" value="Ig-like_fold"/>
</dbReference>
<feature type="domain" description="PKD" evidence="1">
    <location>
        <begin position="408"/>
        <end position="463"/>
    </location>
</feature>
<dbReference type="SUPFAM" id="SSF82171">
    <property type="entry name" value="DPP6 N-terminal domain-like"/>
    <property type="match status" value="1"/>
</dbReference>
<dbReference type="eggNOG" id="COG3291">
    <property type="taxonomic scope" value="Bacteria"/>
</dbReference>
<proteinExistence type="predicted"/>
<evidence type="ECO:0000313" key="3">
    <source>
        <dbReference type="Proteomes" id="UP000009049"/>
    </source>
</evidence>
<organism evidence="2 3">
    <name type="scientific">Robiginitalea biformata (strain ATCC BAA-864 / DSM 15991 / KCTC 12146 / HTCC2501)</name>
    <dbReference type="NCBI Taxonomy" id="313596"/>
    <lineage>
        <taxon>Bacteria</taxon>
        <taxon>Pseudomonadati</taxon>
        <taxon>Bacteroidota</taxon>
        <taxon>Flavobacteriia</taxon>
        <taxon>Flavobacteriales</taxon>
        <taxon>Flavobacteriaceae</taxon>
        <taxon>Robiginitalea</taxon>
    </lineage>
</organism>
<dbReference type="HOGENOM" id="CLU_012935_0_0_10"/>
<gene>
    <name evidence="2" type="ordered locus">RB2501_00346</name>
</gene>
<dbReference type="EMBL" id="CP001712">
    <property type="protein sequence ID" value="EAR14479.1"/>
    <property type="molecule type" value="Genomic_DNA"/>
</dbReference>
<dbReference type="SUPFAM" id="SSF49299">
    <property type="entry name" value="PKD domain"/>
    <property type="match status" value="1"/>
</dbReference>
<dbReference type="AlphaFoldDB" id="A4CNL2"/>
<sequence length="889" mass="97182">MNMNRSRWITCLALFFYGFGIVLGQKEAAVWYFGQYAGLDFSSGEPVALFDGLVNTVEGCDAYSDADGNLLFYTDGISVWDRNHQQMDGGNGLAGSPSTSQAAVVVPLPGSETIFYIFTPDDALAYAGGLAGSTPNGLNYSVVDMSRNGGLGAVVRRNVPLLASASENITAVRNQGDDFYWVVTHRRDRFFAYRLTASGLDPDPVVTLLGPDTRLPANFRGCAKISPDGTRLAIAHTIVEPGIESQLFLYDFDAGTGRVANPRALGGDLLFYGVEFSPDSSKLYATGTLIGGETSDLFLETEIVEILQFNLTTADIPASRYRVHRFERPIQGFIGGSIQLAVDRRIYHSMPGRELSVIRNPEAAGNACDFRPFDTNLGGPAATYGLPQFIQSYFETVVEVEPLCFGSTAQFTPDGAGDIAAISWDFGDPASGSRNFSDQILPGHQYSSPGVYEVRFDVTYRNGTRREFLQFVEIADVPDPPATVELLQCDIDGDDDGLAEFNLGEALPALQGGNPEINAFYYLSREDAEINRNPLNPVGFANTIPDQVVYARVFETPDCFRISEIELQTRFLEIPEAAVMTVCQVTSGESTAGLKREEMEAFLSGLYGASGNLTLHATRSDALLSQRAFFNYNIRFQPGSPRVVWFRIEDGGGCGQIGSVQVHFVTPPDLDGFVEMSYCNSPVVLEAPEVFSEYLWDDGSTGRVRTVDAPGSYSVALRVGECEQVQEFRVLPPQTLQISEVIVSDFRQVNSVRVMVGGSESAVSFSLDGGLNFQESPFFGGLKPGVYELVVQGTCQTLSREIAVGGLPNFFTPNGDGKNDRWEFHNAAYFGPYQLQIYDRFGNLVGQMSDSDPGWDGNRMGSPLPASDYWYRLHLETGREVTGHFALIR</sequence>
<dbReference type="CDD" id="cd00146">
    <property type="entry name" value="PKD"/>
    <property type="match status" value="1"/>
</dbReference>
<dbReference type="PROSITE" id="PS50093">
    <property type="entry name" value="PKD"/>
    <property type="match status" value="1"/>
</dbReference>
<name>A4CNL2_ROBBH</name>
<dbReference type="STRING" id="313596.RB2501_00346"/>
<dbReference type="InterPro" id="IPR026341">
    <property type="entry name" value="T9SS_type_B"/>
</dbReference>
<dbReference type="Proteomes" id="UP000009049">
    <property type="component" value="Chromosome"/>
</dbReference>
<reference evidence="2 3" key="1">
    <citation type="journal article" date="2009" name="J. Bacteriol.">
        <title>Complete genome sequence of Robiginitalea biformata HTCC2501.</title>
        <authorList>
            <person name="Oh H.M."/>
            <person name="Giovannoni S.J."/>
            <person name="Lee K."/>
            <person name="Ferriera S."/>
            <person name="Johnson J."/>
            <person name="Cho J.C."/>
        </authorList>
    </citation>
    <scope>NUCLEOTIDE SEQUENCE [LARGE SCALE GENOMIC DNA]</scope>
    <source>
        <strain evidence="3">ATCC BAA-864 / HTCC2501 / KCTC 12146</strain>
    </source>
</reference>
<dbReference type="InterPro" id="IPR000601">
    <property type="entry name" value="PKD_dom"/>
</dbReference>
<dbReference type="Gene3D" id="2.60.40.10">
    <property type="entry name" value="Immunoglobulins"/>
    <property type="match status" value="1"/>
</dbReference>
<dbReference type="Pfam" id="PF13585">
    <property type="entry name" value="CHU_C"/>
    <property type="match status" value="1"/>
</dbReference>
<evidence type="ECO:0000259" key="1">
    <source>
        <dbReference type="PROSITE" id="PS50093"/>
    </source>
</evidence>
<accession>A4CNL2</accession>
<dbReference type="Pfam" id="PF18911">
    <property type="entry name" value="PKD_4"/>
    <property type="match status" value="1"/>
</dbReference>
<dbReference type="NCBIfam" id="TIGR04131">
    <property type="entry name" value="Bac_Flav_CTERM"/>
    <property type="match status" value="1"/>
</dbReference>
<dbReference type="KEGG" id="rbi:RB2501_00346"/>
<evidence type="ECO:0000313" key="2">
    <source>
        <dbReference type="EMBL" id="EAR14479.1"/>
    </source>
</evidence>
<keyword evidence="3" id="KW-1185">Reference proteome</keyword>